<evidence type="ECO:0000256" key="1">
    <source>
        <dbReference type="SAM" id="MobiDB-lite"/>
    </source>
</evidence>
<dbReference type="EMBL" id="BJYY01000001">
    <property type="protein sequence ID" value="GEO32388.1"/>
    <property type="molecule type" value="Genomic_DNA"/>
</dbReference>
<name>A0A512D7C5_9CELL</name>
<sequence length="328" mass="33649">MGTAVARIVESIATRLVAIMIATRIGPRLERKPTPSACVVVSAVLRGVPLDRDGVAVGPGVTAPLGTSLVRRGAFPRGLGPGWVDDESPSRQMRHTTSRPGIPADEHGSTVEAGGTVDGIAGIENRIAMIQTSLAALRPQPTVTSVASTRAPGDAATPSSATRFATALATEVSRTASTTAISSAAASAPVGGYSGVQLDNARAIVNAAQTMGLSSRDQAIGVMTAMGESSLQVLDHGDKAGPDSRGLFQQRDNGAWGTLAQRMDPAASATSFFTALDRVGGRDGMSPTQVAHTVQRNADPNHYAKHWDDAVAVVSRLTGATAAQITGR</sequence>
<comment type="caution">
    <text evidence="2">The sequence shown here is derived from an EMBL/GenBank/DDBJ whole genome shotgun (WGS) entry which is preliminary data.</text>
</comment>
<accession>A0A512D7C5</accession>
<evidence type="ECO:0000313" key="3">
    <source>
        <dbReference type="Proteomes" id="UP000321181"/>
    </source>
</evidence>
<proteinExistence type="predicted"/>
<protein>
    <submittedName>
        <fullName evidence="2">Uncharacterized protein</fullName>
    </submittedName>
</protein>
<feature type="region of interest" description="Disordered" evidence="1">
    <location>
        <begin position="80"/>
        <end position="113"/>
    </location>
</feature>
<evidence type="ECO:0000313" key="2">
    <source>
        <dbReference type="EMBL" id="GEO32388.1"/>
    </source>
</evidence>
<organism evidence="2 3">
    <name type="scientific">Cellulomonas aerilata</name>
    <dbReference type="NCBI Taxonomy" id="515326"/>
    <lineage>
        <taxon>Bacteria</taxon>
        <taxon>Bacillati</taxon>
        <taxon>Actinomycetota</taxon>
        <taxon>Actinomycetes</taxon>
        <taxon>Micrococcales</taxon>
        <taxon>Cellulomonadaceae</taxon>
        <taxon>Cellulomonas</taxon>
    </lineage>
</organism>
<dbReference type="Proteomes" id="UP000321181">
    <property type="component" value="Unassembled WGS sequence"/>
</dbReference>
<gene>
    <name evidence="2" type="ORF">CAE01nite_01130</name>
</gene>
<keyword evidence="3" id="KW-1185">Reference proteome</keyword>
<reference evidence="2 3" key="1">
    <citation type="submission" date="2019-07" db="EMBL/GenBank/DDBJ databases">
        <title>Whole genome shotgun sequence of Cellulomonas aerilata NBRC 106308.</title>
        <authorList>
            <person name="Hosoyama A."/>
            <person name="Uohara A."/>
            <person name="Ohji S."/>
            <person name="Ichikawa N."/>
        </authorList>
    </citation>
    <scope>NUCLEOTIDE SEQUENCE [LARGE SCALE GENOMIC DNA]</scope>
    <source>
        <strain evidence="2 3">NBRC 106308</strain>
    </source>
</reference>
<dbReference type="AlphaFoldDB" id="A0A512D7C5"/>